<sequence length="180" mass="20639">MSWEQVSLPKESDELGIQSGELMNKGLICKLLWAVENKEEGSVWVKWILRHQIKDQTIWIVNTIIGSWGRKKIIELLDSMLPAMDCVISDGKNIKMWLDPWHAMGVLDTLLNIAGGQDRVRWHSSNGCFCITSGLDLSQATPRIVSWTSLLHGLYKIHRNLFLLWLIIKQRISPYTKTCP</sequence>
<reference evidence="1" key="1">
    <citation type="submission" date="2020-06" db="EMBL/GenBank/DDBJ databases">
        <authorList>
            <person name="Li T."/>
            <person name="Hu X."/>
            <person name="Zhang T."/>
            <person name="Song X."/>
            <person name="Zhang H."/>
            <person name="Dai N."/>
            <person name="Sheng W."/>
            <person name="Hou X."/>
            <person name="Wei L."/>
        </authorList>
    </citation>
    <scope>NUCLEOTIDE SEQUENCE</scope>
    <source>
        <strain evidence="1">G01</strain>
        <tissue evidence="1">Leaf</tissue>
    </source>
</reference>
<dbReference type="EMBL" id="JACGWK010001618">
    <property type="protein sequence ID" value="KAL0285050.1"/>
    <property type="molecule type" value="Genomic_DNA"/>
</dbReference>
<protein>
    <recommendedName>
        <fullName evidence="2">Reverse transcriptase zinc-binding domain-containing protein</fullName>
    </recommendedName>
</protein>
<evidence type="ECO:0000313" key="1">
    <source>
        <dbReference type="EMBL" id="KAL0285050.1"/>
    </source>
</evidence>
<accession>A0AAW2ISJ2</accession>
<dbReference type="AlphaFoldDB" id="A0AAW2ISJ2"/>
<organism evidence="1">
    <name type="scientific">Sesamum angustifolium</name>
    <dbReference type="NCBI Taxonomy" id="2727405"/>
    <lineage>
        <taxon>Eukaryota</taxon>
        <taxon>Viridiplantae</taxon>
        <taxon>Streptophyta</taxon>
        <taxon>Embryophyta</taxon>
        <taxon>Tracheophyta</taxon>
        <taxon>Spermatophyta</taxon>
        <taxon>Magnoliopsida</taxon>
        <taxon>eudicotyledons</taxon>
        <taxon>Gunneridae</taxon>
        <taxon>Pentapetalae</taxon>
        <taxon>asterids</taxon>
        <taxon>lamiids</taxon>
        <taxon>Lamiales</taxon>
        <taxon>Pedaliaceae</taxon>
        <taxon>Sesamum</taxon>
    </lineage>
</organism>
<reference evidence="1" key="2">
    <citation type="journal article" date="2024" name="Plant">
        <title>Genomic evolution and insights into agronomic trait innovations of Sesamum species.</title>
        <authorList>
            <person name="Miao H."/>
            <person name="Wang L."/>
            <person name="Qu L."/>
            <person name="Liu H."/>
            <person name="Sun Y."/>
            <person name="Le M."/>
            <person name="Wang Q."/>
            <person name="Wei S."/>
            <person name="Zheng Y."/>
            <person name="Lin W."/>
            <person name="Duan Y."/>
            <person name="Cao H."/>
            <person name="Xiong S."/>
            <person name="Wang X."/>
            <person name="Wei L."/>
            <person name="Li C."/>
            <person name="Ma Q."/>
            <person name="Ju M."/>
            <person name="Zhao R."/>
            <person name="Li G."/>
            <person name="Mu C."/>
            <person name="Tian Q."/>
            <person name="Mei H."/>
            <person name="Zhang T."/>
            <person name="Gao T."/>
            <person name="Zhang H."/>
        </authorList>
    </citation>
    <scope>NUCLEOTIDE SEQUENCE</scope>
    <source>
        <strain evidence="1">G01</strain>
    </source>
</reference>
<proteinExistence type="predicted"/>
<evidence type="ECO:0008006" key="2">
    <source>
        <dbReference type="Google" id="ProtNLM"/>
    </source>
</evidence>
<comment type="caution">
    <text evidence="1">The sequence shown here is derived from an EMBL/GenBank/DDBJ whole genome shotgun (WGS) entry which is preliminary data.</text>
</comment>
<name>A0AAW2ISJ2_9LAMI</name>
<gene>
    <name evidence="1" type="ORF">Sangu_2796500</name>
</gene>